<name>L8GJW7_ACACF</name>
<dbReference type="AlphaFoldDB" id="L8GJW7"/>
<dbReference type="EMBL" id="KB008103">
    <property type="protein sequence ID" value="ELR13094.1"/>
    <property type="molecule type" value="Genomic_DNA"/>
</dbReference>
<dbReference type="Proteomes" id="UP000011083">
    <property type="component" value="Unassembled WGS sequence"/>
</dbReference>
<gene>
    <name evidence="2" type="ORF">ACA1_097810</name>
</gene>
<protein>
    <submittedName>
        <fullName evidence="2">Uncharacterized protein</fullName>
    </submittedName>
</protein>
<reference evidence="2 3" key="1">
    <citation type="journal article" date="2013" name="Genome Biol.">
        <title>Genome of Acanthamoeba castellanii highlights extensive lateral gene transfer and early evolution of tyrosine kinase signaling.</title>
        <authorList>
            <person name="Clarke M."/>
            <person name="Lohan A.J."/>
            <person name="Liu B."/>
            <person name="Lagkouvardos I."/>
            <person name="Roy S."/>
            <person name="Zafar N."/>
            <person name="Bertelli C."/>
            <person name="Schilde C."/>
            <person name="Kianianmomeni A."/>
            <person name="Burglin T.R."/>
            <person name="Frech C."/>
            <person name="Turcotte B."/>
            <person name="Kopec K.O."/>
            <person name="Synnott J.M."/>
            <person name="Choo C."/>
            <person name="Paponov I."/>
            <person name="Finkler A."/>
            <person name="Soon Heng Tan C."/>
            <person name="Hutchins A.P."/>
            <person name="Weinmeier T."/>
            <person name="Rattei T."/>
            <person name="Chu J.S."/>
            <person name="Gimenez G."/>
            <person name="Irimia M."/>
            <person name="Rigden D.J."/>
            <person name="Fitzpatrick D.A."/>
            <person name="Lorenzo-Morales J."/>
            <person name="Bateman A."/>
            <person name="Chiu C.H."/>
            <person name="Tang P."/>
            <person name="Hegemann P."/>
            <person name="Fromm H."/>
            <person name="Raoult D."/>
            <person name="Greub G."/>
            <person name="Miranda-Saavedra D."/>
            <person name="Chen N."/>
            <person name="Nash P."/>
            <person name="Ginger M.L."/>
            <person name="Horn M."/>
            <person name="Schaap P."/>
            <person name="Caler L."/>
            <person name="Loftus B."/>
        </authorList>
    </citation>
    <scope>NUCLEOTIDE SEQUENCE [LARGE SCALE GENOMIC DNA]</scope>
    <source>
        <strain evidence="2 3">Neff</strain>
    </source>
</reference>
<accession>L8GJW7</accession>
<sequence>MNPQYTFESSEFAHFVDTRIRWLQAQLSHIQAMKSLLREKKKRSPKPAVPNQKRRSDDHCHQVSWALQKASKKFAHHQSRRRRRAAARVPLTWTPATFTTLSESPVRSGCAARTSLRAY</sequence>
<feature type="region of interest" description="Disordered" evidence="1">
    <location>
        <begin position="37"/>
        <end position="60"/>
    </location>
</feature>
<dbReference type="GeneID" id="14913300"/>
<evidence type="ECO:0000256" key="1">
    <source>
        <dbReference type="SAM" id="MobiDB-lite"/>
    </source>
</evidence>
<dbReference type="KEGG" id="acan:ACA1_097810"/>
<evidence type="ECO:0000313" key="3">
    <source>
        <dbReference type="Proteomes" id="UP000011083"/>
    </source>
</evidence>
<evidence type="ECO:0000313" key="2">
    <source>
        <dbReference type="EMBL" id="ELR13094.1"/>
    </source>
</evidence>
<organism evidence="2 3">
    <name type="scientific">Acanthamoeba castellanii (strain ATCC 30010 / Neff)</name>
    <dbReference type="NCBI Taxonomy" id="1257118"/>
    <lineage>
        <taxon>Eukaryota</taxon>
        <taxon>Amoebozoa</taxon>
        <taxon>Discosea</taxon>
        <taxon>Longamoebia</taxon>
        <taxon>Centramoebida</taxon>
        <taxon>Acanthamoebidae</taxon>
        <taxon>Acanthamoeba</taxon>
    </lineage>
</organism>
<dbReference type="VEuPathDB" id="AmoebaDB:ACA1_097810"/>
<dbReference type="RefSeq" id="XP_004335107.1">
    <property type="nucleotide sequence ID" value="XM_004335059.1"/>
</dbReference>
<proteinExistence type="predicted"/>
<keyword evidence="3" id="KW-1185">Reference proteome</keyword>